<dbReference type="PANTHER" id="PTHR12922">
    <property type="entry name" value="UBIQUINONE BIOSYNTHESIS PROTEIN"/>
    <property type="match status" value="1"/>
</dbReference>
<evidence type="ECO:0000256" key="7">
    <source>
        <dbReference type="SAM" id="Phobius"/>
    </source>
</evidence>
<comment type="subcellular location">
    <subcellularLocation>
        <location evidence="6">Mitochondrion inner membrane</location>
        <topology evidence="6">Peripheral membrane protein</topology>
        <orientation evidence="6">Matrix side</orientation>
    </subcellularLocation>
</comment>
<keyword evidence="9" id="KW-0830">Ubiquinone</keyword>
<dbReference type="VEuPathDB" id="CryptoDB:Chro.10049"/>
<proteinExistence type="inferred from homology"/>
<feature type="transmembrane region" description="Helical" evidence="7">
    <location>
        <begin position="174"/>
        <end position="196"/>
    </location>
</feature>
<keyword evidence="3 6" id="KW-0496">Mitochondrion</keyword>
<reference evidence="9 10" key="1">
    <citation type="submission" date="2014-11" db="EMBL/GenBank/DDBJ databases">
        <title>Comparative genomic analysis of Cryptosporidium hominis reveals occurrence of genetic recombination in virulent subtypes.</title>
        <authorList>
            <person name="Guo Y."/>
            <person name="Tang K."/>
            <person name="Frace M."/>
            <person name="Li N."/>
            <person name="Roellig D.M."/>
            <person name="Sammons S."/>
            <person name="Knipe K."/>
            <person name="Rowe L."/>
            <person name="Feng Y."/>
            <person name="Xiao L."/>
        </authorList>
    </citation>
    <scope>NUCLEOTIDE SEQUENCE [LARGE SCALE GENOMIC DNA]</scope>
    <source>
        <strain evidence="9">30976</strain>
    </source>
</reference>
<keyword evidence="1 6" id="KW-0831">Ubiquinone biosynthesis</keyword>
<dbReference type="GO" id="GO:0120539">
    <property type="term" value="F:4-hydroxy-3-methoxy-5-polyprenylbenzoate decarboxylase activity"/>
    <property type="evidence" value="ECO:0007669"/>
    <property type="project" value="UniProtKB-EC"/>
</dbReference>
<keyword evidence="5 6" id="KW-0456">Lyase</keyword>
<evidence type="ECO:0000256" key="6">
    <source>
        <dbReference type="HAMAP-Rule" id="MF_03111"/>
    </source>
</evidence>
<evidence type="ECO:0000256" key="2">
    <source>
        <dbReference type="ARBA" id="ARBA00022792"/>
    </source>
</evidence>
<gene>
    <name evidence="8" type="ORF">CHUDEA1_380</name>
    <name evidence="9" type="ORF">GY17_00001035</name>
</gene>
<reference evidence="9 10" key="3">
    <citation type="submission" date="2017-10" db="EMBL/GenBank/DDBJ databases">
        <title>Consistent, comparative and evidence-based genome annotation and re-annotation for the closely-related species, Cryptosporidium parvum, C. hominis and C. tyzzeri.</title>
        <authorList>
            <person name="Baptista R.P."/>
            <person name="Li Y."/>
            <person name="Sateriale A."/>
            <person name="Striepen B."/>
            <person name="Kissinger J.C."/>
        </authorList>
    </citation>
    <scope>NUCLEOTIDE SEQUENCE [LARGE SCALE GENOMIC DNA]</scope>
    <source>
        <strain evidence="9">30976</strain>
    </source>
</reference>
<evidence type="ECO:0000256" key="3">
    <source>
        <dbReference type="ARBA" id="ARBA00023128"/>
    </source>
</evidence>
<dbReference type="Proteomes" id="UP001429100">
    <property type="component" value="Unassembled WGS sequence"/>
</dbReference>
<dbReference type="AlphaFoldDB" id="A0A0S4TBE9"/>
<name>A0A0S4TBE9_CRYHO</name>
<comment type="similarity">
    <text evidence="6">Belongs to the COQ4 family.</text>
</comment>
<feature type="binding site" evidence="6">
    <location>
        <position position="150"/>
    </location>
    <ligand>
        <name>Zn(2+)</name>
        <dbReference type="ChEBI" id="CHEBI:29105"/>
    </ligand>
</feature>
<dbReference type="GO" id="GO:0031314">
    <property type="term" value="C:extrinsic component of mitochondrial inner membrane"/>
    <property type="evidence" value="ECO:0007669"/>
    <property type="project" value="UniProtKB-UniRule"/>
</dbReference>
<sequence length="305" mass="35589">MNKFTNLLIKRTASSLKGGDFRELFRKNYIPITQFEKVLLSVTSCVEGLKNPTDSNSVACITELTSNRALRKLQILMNSTPDGRRIIKNRPLIDSSKYSIKDLMAFPDDSLGRRYGEFLTTYNLEIDRAPVRYVNSEDLAYVLTRFRQIHDILHTAFELNITVESEVTLKLFEFLHAGIPFGAIGAFMGLFITPILKVRPKEIFENHNKIHVYPSKPIQIHQDCDKYLNSLEITKKEILYPKRIVIKELIPWIYKAEKKMRHNIYTIMVEDWFPRPIADFQNYLNISPPPKQLQKYTRIKPMPFC</sequence>
<keyword evidence="10" id="KW-1185">Reference proteome</keyword>
<keyword evidence="6" id="KW-0862">Zinc</keyword>
<accession>A0A0S4TBE9</accession>
<comment type="subunit">
    <text evidence="6">Component of a multi-subunit COQ enzyme complex.</text>
</comment>
<dbReference type="UniPathway" id="UPA00232"/>
<dbReference type="Proteomes" id="UP000199752">
    <property type="component" value="Chromosome 1"/>
</dbReference>
<evidence type="ECO:0000256" key="1">
    <source>
        <dbReference type="ARBA" id="ARBA00022688"/>
    </source>
</evidence>
<feature type="binding site" evidence="6">
    <location>
        <position position="151"/>
    </location>
    <ligand>
        <name>Zn(2+)</name>
        <dbReference type="ChEBI" id="CHEBI:29105"/>
    </ligand>
</feature>
<keyword evidence="7" id="KW-1133">Transmembrane helix</keyword>
<keyword evidence="2 6" id="KW-0999">Mitochondrion inner membrane</keyword>
<evidence type="ECO:0000256" key="5">
    <source>
        <dbReference type="ARBA" id="ARBA00023239"/>
    </source>
</evidence>
<dbReference type="InterPro" id="IPR007715">
    <property type="entry name" value="Coq4"/>
</dbReference>
<dbReference type="Pfam" id="PF05019">
    <property type="entry name" value="Coq4"/>
    <property type="match status" value="1"/>
</dbReference>
<dbReference type="HAMAP" id="MF_03111">
    <property type="entry name" value="Coq4"/>
    <property type="match status" value="1"/>
</dbReference>
<dbReference type="GO" id="GO:0008270">
    <property type="term" value="F:zinc ion binding"/>
    <property type="evidence" value="ECO:0007669"/>
    <property type="project" value="UniProtKB-UniRule"/>
</dbReference>
<comment type="catalytic activity">
    <reaction evidence="6">
        <text>a 4-hydroxy-3-methoxy-5-(all-trans-polyprenyl)benzoate + H(+) = a 2-methoxy-6-(all-trans-polyprenyl)phenol + CO2</text>
        <dbReference type="Rhea" id="RHEA:81179"/>
        <dbReference type="Rhea" id="RHEA-COMP:9551"/>
        <dbReference type="Rhea" id="RHEA-COMP:10931"/>
        <dbReference type="ChEBI" id="CHEBI:15378"/>
        <dbReference type="ChEBI" id="CHEBI:16526"/>
        <dbReference type="ChEBI" id="CHEBI:62731"/>
        <dbReference type="ChEBI" id="CHEBI:84443"/>
        <dbReference type="EC" id="4.1.1.130"/>
    </reaction>
</comment>
<dbReference type="EC" id="4.1.1.130" evidence="6"/>
<dbReference type="VEuPathDB" id="CryptoDB:GY17_00001035"/>
<comment type="function">
    <text evidence="6">Lyase that catalyzes the C1-decarboxylation of 4-hydroxy-3-methoxy-5-(all-trans-polyprenyl)benzoic acid into 2-methoxy-6-(all-trans-polyprenyl)phenol during ubiquinone biosynthesis.</text>
</comment>
<feature type="binding site" evidence="6">
    <location>
        <position position="166"/>
    </location>
    <ligand>
        <name>Zn(2+)</name>
        <dbReference type="ChEBI" id="CHEBI:29105"/>
    </ligand>
</feature>
<dbReference type="VEuPathDB" id="CryptoDB:CHUDEA1_380"/>
<keyword evidence="6" id="KW-0479">Metal-binding</keyword>
<dbReference type="PANTHER" id="PTHR12922:SF7">
    <property type="entry name" value="UBIQUINONE BIOSYNTHESIS PROTEIN COQ4 HOMOLOG, MITOCHONDRIAL"/>
    <property type="match status" value="1"/>
</dbReference>
<reference evidence="8" key="2">
    <citation type="submission" date="2015-08" db="EMBL/GenBank/DDBJ databases">
        <authorList>
            <person name="Babu N.S."/>
            <person name="Beckwith C.J."/>
            <person name="Beseler K.G."/>
            <person name="Brison A."/>
            <person name="Carone J.V."/>
            <person name="Caskin T.P."/>
            <person name="Diamond M."/>
            <person name="Durham M.E."/>
            <person name="Foxe J.M."/>
            <person name="Go M."/>
            <person name="Henderson B.A."/>
            <person name="Jones I.B."/>
            <person name="McGettigan J.A."/>
            <person name="Micheletti S.J."/>
            <person name="Nasrallah M.E."/>
            <person name="Ortiz D."/>
            <person name="Piller C.R."/>
            <person name="Privatt S.R."/>
            <person name="Schneider S.L."/>
            <person name="Sharp S."/>
            <person name="Smith T.C."/>
            <person name="Stanton J.D."/>
            <person name="Ullery H.E."/>
            <person name="Wilson R.J."/>
            <person name="Serrano M.G."/>
            <person name="Buck G."/>
            <person name="Lee V."/>
            <person name="Wang Y."/>
            <person name="Carvalho R."/>
            <person name="Voegtly L."/>
            <person name="Shi R."/>
            <person name="Duckworth R."/>
            <person name="Johnson A."/>
            <person name="Loviza R."/>
            <person name="Walstead R."/>
            <person name="Shah Z."/>
            <person name="Kiflezghi M."/>
            <person name="Wade K."/>
            <person name="Ball S.L."/>
            <person name="Bradley K.W."/>
            <person name="Asai D.J."/>
            <person name="Bowman C.A."/>
            <person name="Russell D.A."/>
            <person name="Pope W.H."/>
            <person name="Jacobs-Sera D."/>
            <person name="Hendrix R.W."/>
            <person name="Hatfull G.F."/>
        </authorList>
    </citation>
    <scope>NUCLEOTIDE SEQUENCE [LARGE SCALE GENOMIC DNA]</scope>
</reference>
<dbReference type="EMBL" id="JTAI01000044">
    <property type="protein sequence ID" value="PPS97298.1"/>
    <property type="molecule type" value="Genomic_DNA"/>
</dbReference>
<evidence type="ECO:0000313" key="8">
    <source>
        <dbReference type="EMBL" id="CUV03979.1"/>
    </source>
</evidence>
<evidence type="ECO:0000256" key="4">
    <source>
        <dbReference type="ARBA" id="ARBA00023136"/>
    </source>
</evidence>
<dbReference type="InterPro" id="IPR027540">
    <property type="entry name" value="Coq4_euk"/>
</dbReference>
<keyword evidence="7" id="KW-0812">Transmembrane</keyword>
<dbReference type="VEuPathDB" id="CryptoDB:ChTU502y2012_302g0190"/>
<feature type="binding site" evidence="6">
    <location>
        <position position="154"/>
    </location>
    <ligand>
        <name>Zn(2+)</name>
        <dbReference type="ChEBI" id="CHEBI:29105"/>
    </ligand>
</feature>
<keyword evidence="4 6" id="KW-0472">Membrane</keyword>
<evidence type="ECO:0000313" key="9">
    <source>
        <dbReference type="EMBL" id="PPS97298.1"/>
    </source>
</evidence>
<organism evidence="8">
    <name type="scientific">Cryptosporidium hominis</name>
    <dbReference type="NCBI Taxonomy" id="237895"/>
    <lineage>
        <taxon>Eukaryota</taxon>
        <taxon>Sar</taxon>
        <taxon>Alveolata</taxon>
        <taxon>Apicomplexa</taxon>
        <taxon>Conoidasida</taxon>
        <taxon>Coccidia</taxon>
        <taxon>Eucoccidiorida</taxon>
        <taxon>Eimeriorina</taxon>
        <taxon>Cryptosporidiidae</taxon>
        <taxon>Cryptosporidium</taxon>
    </lineage>
</organism>
<protein>
    <recommendedName>
        <fullName evidence="6">Ubiquinone biosynthesis protein COQ4 homolog, mitochondrial</fullName>
    </recommendedName>
    <alternativeName>
        <fullName evidence="6">4-hydroxy-3-methoxy-5-polyprenylbenzoate decarboxylase</fullName>
        <ecNumber evidence="6">4.1.1.130</ecNumber>
    </alternativeName>
    <alternativeName>
        <fullName evidence="6">Coenzyme Q biosynthesis protein 4 homolog</fullName>
    </alternativeName>
</protein>
<dbReference type="EMBL" id="LN877947">
    <property type="protein sequence ID" value="CUV03979.1"/>
    <property type="molecule type" value="Genomic_DNA"/>
</dbReference>
<comment type="pathway">
    <text evidence="6">Cofactor biosynthesis; ubiquinone biosynthesis.</text>
</comment>
<evidence type="ECO:0000313" key="10">
    <source>
        <dbReference type="Proteomes" id="UP001429100"/>
    </source>
</evidence>
<comment type="cofactor">
    <cofactor evidence="6">
        <name>Zn(2+)</name>
        <dbReference type="ChEBI" id="CHEBI:29105"/>
    </cofactor>
</comment>